<dbReference type="GO" id="GO:0015109">
    <property type="term" value="F:chromate transmembrane transporter activity"/>
    <property type="evidence" value="ECO:0007669"/>
    <property type="project" value="InterPro"/>
</dbReference>
<dbReference type="Proteomes" id="UP000016658">
    <property type="component" value="Unassembled WGS sequence"/>
</dbReference>
<dbReference type="InterPro" id="IPR052518">
    <property type="entry name" value="CHR_Transporter"/>
</dbReference>
<evidence type="ECO:0000256" key="6">
    <source>
        <dbReference type="ARBA" id="ARBA00023136"/>
    </source>
</evidence>
<keyword evidence="6 7" id="KW-0472">Membrane</keyword>
<evidence type="ECO:0000256" key="3">
    <source>
        <dbReference type="ARBA" id="ARBA00022475"/>
    </source>
</evidence>
<sequence length="229" mass="25735">MFDVILNKSFFYLKITLGILCTEKENTFGPFLFLYFLLGRNRIMKIDYKVLFQLFRSTFSLSAFTFGGGYVIVPLMQKKFVEEYEWIDKYEMMDLVAIAQSSPGAIAINASIIIGYRIQGVVGAIVSVFGTVLPPFLVISIITLCYDWFIQVEAIQTILFGMQAGVCAVICDVVYKMAKDIVSQGEAIYIVLMLVAFLLSVVFNVHLLLIILGCGIAGYIFEKKRGEVK</sequence>
<evidence type="ECO:0000256" key="1">
    <source>
        <dbReference type="ARBA" id="ARBA00004651"/>
    </source>
</evidence>
<comment type="similarity">
    <text evidence="2">Belongs to the chromate ion transporter (CHR) (TC 2.A.51) family.</text>
</comment>
<reference evidence="8 9" key="1">
    <citation type="submission" date="2013-06" db="EMBL/GenBank/DDBJ databases">
        <authorList>
            <person name="Weinstock G."/>
            <person name="Sodergren E."/>
            <person name="Lobos E.A."/>
            <person name="Fulton L."/>
            <person name="Fulton R."/>
            <person name="Courtney L."/>
            <person name="Fronick C."/>
            <person name="O'Laughlin M."/>
            <person name="Godfrey J."/>
            <person name="Wilson R.M."/>
            <person name="Miner T."/>
            <person name="Farmer C."/>
            <person name="Delehaunty K."/>
            <person name="Cordes M."/>
            <person name="Minx P."/>
            <person name="Tomlinson C."/>
            <person name="Chen J."/>
            <person name="Wollam A."/>
            <person name="Pepin K.H."/>
            <person name="Bhonagiri V."/>
            <person name="Zhang X."/>
            <person name="Warren W."/>
            <person name="Mitreva M."/>
            <person name="Mardis E.R."/>
            <person name="Wilson R.K."/>
        </authorList>
    </citation>
    <scope>NUCLEOTIDE SEQUENCE [LARGE SCALE GENOMIC DNA]</scope>
    <source>
        <strain evidence="8 9">ATCC 27803</strain>
    </source>
</reference>
<dbReference type="PATRIC" id="fig|649755.3.peg.1147"/>
<accession>U2PML7</accession>
<dbReference type="Pfam" id="PF02417">
    <property type="entry name" value="Chromate_transp"/>
    <property type="match status" value="1"/>
</dbReference>
<feature type="transmembrane region" description="Helical" evidence="7">
    <location>
        <begin position="12"/>
        <end position="38"/>
    </location>
</feature>
<dbReference type="PANTHER" id="PTHR43663">
    <property type="entry name" value="CHROMATE TRANSPORT PROTEIN-RELATED"/>
    <property type="match status" value="1"/>
</dbReference>
<proteinExistence type="inferred from homology"/>
<dbReference type="HOGENOM" id="CLU_018106_1_0_9"/>
<protein>
    <submittedName>
        <fullName evidence="8">Chromate transport protein</fullName>
    </submittedName>
</protein>
<evidence type="ECO:0000256" key="5">
    <source>
        <dbReference type="ARBA" id="ARBA00022989"/>
    </source>
</evidence>
<keyword evidence="3" id="KW-1003">Cell membrane</keyword>
<evidence type="ECO:0000313" key="9">
    <source>
        <dbReference type="Proteomes" id="UP000016658"/>
    </source>
</evidence>
<evidence type="ECO:0000256" key="2">
    <source>
        <dbReference type="ARBA" id="ARBA00005262"/>
    </source>
</evidence>
<feature type="transmembrane region" description="Helical" evidence="7">
    <location>
        <begin position="155"/>
        <end position="175"/>
    </location>
</feature>
<feature type="transmembrane region" description="Helical" evidence="7">
    <location>
        <begin position="50"/>
        <end position="72"/>
    </location>
</feature>
<keyword evidence="5 7" id="KW-1133">Transmembrane helix</keyword>
<organism evidence="8 9">
    <name type="scientific">Faecalitalea cylindroides ATCC 27803</name>
    <dbReference type="NCBI Taxonomy" id="649755"/>
    <lineage>
        <taxon>Bacteria</taxon>
        <taxon>Bacillati</taxon>
        <taxon>Bacillota</taxon>
        <taxon>Erysipelotrichia</taxon>
        <taxon>Erysipelotrichales</taxon>
        <taxon>Erysipelotrichaceae</taxon>
        <taxon>Faecalitalea</taxon>
    </lineage>
</organism>
<name>U2PML7_9FIRM</name>
<feature type="transmembrane region" description="Helical" evidence="7">
    <location>
        <begin position="92"/>
        <end position="114"/>
    </location>
</feature>
<evidence type="ECO:0000256" key="4">
    <source>
        <dbReference type="ARBA" id="ARBA00022692"/>
    </source>
</evidence>
<dbReference type="AlphaFoldDB" id="U2PML7"/>
<dbReference type="GO" id="GO:0005886">
    <property type="term" value="C:plasma membrane"/>
    <property type="evidence" value="ECO:0007669"/>
    <property type="project" value="UniProtKB-SubCell"/>
</dbReference>
<dbReference type="InterPro" id="IPR003370">
    <property type="entry name" value="Chromate_transpt"/>
</dbReference>
<dbReference type="PANTHER" id="PTHR43663:SF1">
    <property type="entry name" value="CHROMATE TRANSPORTER"/>
    <property type="match status" value="1"/>
</dbReference>
<dbReference type="EMBL" id="AWVI01000052">
    <property type="protein sequence ID" value="ERK44984.1"/>
    <property type="molecule type" value="Genomic_DNA"/>
</dbReference>
<evidence type="ECO:0000313" key="8">
    <source>
        <dbReference type="EMBL" id="ERK44984.1"/>
    </source>
</evidence>
<feature type="transmembrane region" description="Helical" evidence="7">
    <location>
        <begin position="121"/>
        <end position="149"/>
    </location>
</feature>
<comment type="caution">
    <text evidence="8">The sequence shown here is derived from an EMBL/GenBank/DDBJ whole genome shotgun (WGS) entry which is preliminary data.</text>
</comment>
<gene>
    <name evidence="8" type="ORF">HMPREF0367_01240</name>
</gene>
<evidence type="ECO:0000256" key="7">
    <source>
        <dbReference type="SAM" id="Phobius"/>
    </source>
</evidence>
<keyword evidence="4 7" id="KW-0812">Transmembrane</keyword>
<feature type="transmembrane region" description="Helical" evidence="7">
    <location>
        <begin position="187"/>
        <end position="220"/>
    </location>
</feature>
<comment type="subcellular location">
    <subcellularLocation>
        <location evidence="1">Cell membrane</location>
        <topology evidence="1">Multi-pass membrane protein</topology>
    </subcellularLocation>
</comment>